<evidence type="ECO:0000313" key="3">
    <source>
        <dbReference type="Proteomes" id="UP000469724"/>
    </source>
</evidence>
<feature type="region of interest" description="Disordered" evidence="1">
    <location>
        <begin position="368"/>
        <end position="417"/>
    </location>
</feature>
<evidence type="ECO:0008006" key="4">
    <source>
        <dbReference type="Google" id="ProtNLM"/>
    </source>
</evidence>
<dbReference type="SUPFAM" id="SSF57783">
    <property type="entry name" value="Zinc beta-ribbon"/>
    <property type="match status" value="1"/>
</dbReference>
<dbReference type="Gene3D" id="3.90.580.10">
    <property type="entry name" value="Zinc finger, CHC2-type domain"/>
    <property type="match status" value="1"/>
</dbReference>
<dbReference type="GO" id="GO:0003677">
    <property type="term" value="F:DNA binding"/>
    <property type="evidence" value="ECO:0007669"/>
    <property type="project" value="InterPro"/>
</dbReference>
<dbReference type="Proteomes" id="UP000469724">
    <property type="component" value="Unassembled WGS sequence"/>
</dbReference>
<dbReference type="CDD" id="cd01029">
    <property type="entry name" value="TOPRIM_primases"/>
    <property type="match status" value="1"/>
</dbReference>
<name>A0A7K3NKE4_9BACT</name>
<dbReference type="AlphaFoldDB" id="A0A7K3NKE4"/>
<sequence length="534" mass="58263">MGAAQEWLGAAERADIARGLLTNPEERGGEVWAHCPFHQENTPGGAFSYDPAGDVAHCCSCGETTDLIGVFNAVHGRDAGDADGFRDFKARYAPDAQSVAPRRDPAAPRKPQGPPPWTPKIVEMPNETWRAKATAFVTHAAERLQSSPDVLAQLAAWGITADTAKKCRIGWNQQDKYPPRSAWGLPKELKPDGTERKIWLPEGLVLPFFVGGEVVKIKIRRPHPELGPESLRDKKYWEVNPGGAQGLYFVYGRPEWTVWVIIETERDAAMVWQHTHPLHVGVMGTGSATAWPDATAAAILSRAALILLALDSDQAGAKARGWWEDHFPASRRWPAPPSAGKDPGEAIGCGLDIRAWVLAGIPSHVRREMERRRDLPSVPAPAVHAEPTPAPAPPAPALTAPDQSVPSPATPATPAPAATAVAPAFPDIPGIDWSDPEMVELWEGWPESYPGRARYFEYLGFVARYPVGGVRMRRPGGDPARDGLAFRADPSWERGNRQTSRRARELFWADDVQKAWLARDWPDAPVVVEVAGDA</sequence>
<evidence type="ECO:0000313" key="2">
    <source>
        <dbReference type="EMBL" id="NDY56678.1"/>
    </source>
</evidence>
<dbReference type="InterPro" id="IPR036977">
    <property type="entry name" value="DNA_primase_Znf_CHC2"/>
</dbReference>
<protein>
    <recommendedName>
        <fullName evidence="4">Zinc finger CHC2-type domain-containing protein</fullName>
    </recommendedName>
</protein>
<reference evidence="2 3" key="1">
    <citation type="submission" date="2020-02" db="EMBL/GenBank/DDBJ databases">
        <title>Comparative genomics of sulfur disproportionating microorganisms.</title>
        <authorList>
            <person name="Ward L.M."/>
            <person name="Bertran E."/>
            <person name="Johnston D.T."/>
        </authorList>
    </citation>
    <scope>NUCLEOTIDE SEQUENCE [LARGE SCALE GENOMIC DNA]</scope>
    <source>
        <strain evidence="2 3">DSM 3696</strain>
    </source>
</reference>
<gene>
    <name evidence="2" type="ORF">G3N56_07965</name>
</gene>
<accession>A0A7K3NKE4</accession>
<keyword evidence="3" id="KW-1185">Reference proteome</keyword>
<dbReference type="RefSeq" id="WP_163301730.1">
    <property type="nucleotide sequence ID" value="NZ_JAAGRQ010000024.1"/>
</dbReference>
<dbReference type="GO" id="GO:0006260">
    <property type="term" value="P:DNA replication"/>
    <property type="evidence" value="ECO:0007669"/>
    <property type="project" value="InterPro"/>
</dbReference>
<dbReference type="InterPro" id="IPR034154">
    <property type="entry name" value="TOPRIM_DnaG/twinkle"/>
</dbReference>
<evidence type="ECO:0000256" key="1">
    <source>
        <dbReference type="SAM" id="MobiDB-lite"/>
    </source>
</evidence>
<feature type="region of interest" description="Disordered" evidence="1">
    <location>
        <begin position="93"/>
        <end position="120"/>
    </location>
</feature>
<comment type="caution">
    <text evidence="2">The sequence shown here is derived from an EMBL/GenBank/DDBJ whole genome shotgun (WGS) entry which is preliminary data.</text>
</comment>
<dbReference type="Gene3D" id="3.40.1360.10">
    <property type="match status" value="1"/>
</dbReference>
<proteinExistence type="predicted"/>
<dbReference type="EMBL" id="JAAGRQ010000024">
    <property type="protein sequence ID" value="NDY56678.1"/>
    <property type="molecule type" value="Genomic_DNA"/>
</dbReference>
<feature type="compositionally biased region" description="Low complexity" evidence="1">
    <location>
        <begin position="397"/>
        <end position="407"/>
    </location>
</feature>
<dbReference type="GO" id="GO:0008270">
    <property type="term" value="F:zinc ion binding"/>
    <property type="evidence" value="ECO:0007669"/>
    <property type="project" value="InterPro"/>
</dbReference>
<organism evidence="2 3">
    <name type="scientific">Desulfolutivibrio sulfodismutans</name>
    <dbReference type="NCBI Taxonomy" id="63561"/>
    <lineage>
        <taxon>Bacteria</taxon>
        <taxon>Pseudomonadati</taxon>
        <taxon>Thermodesulfobacteriota</taxon>
        <taxon>Desulfovibrionia</taxon>
        <taxon>Desulfovibrionales</taxon>
        <taxon>Desulfovibrionaceae</taxon>
        <taxon>Desulfolutivibrio</taxon>
    </lineage>
</organism>